<evidence type="ECO:0000313" key="2">
    <source>
        <dbReference type="EMBL" id="CAI9927364.1"/>
    </source>
</evidence>
<organism evidence="2">
    <name type="scientific">Hexamita inflata</name>
    <dbReference type="NCBI Taxonomy" id="28002"/>
    <lineage>
        <taxon>Eukaryota</taxon>
        <taxon>Metamonada</taxon>
        <taxon>Diplomonadida</taxon>
        <taxon>Hexamitidae</taxon>
        <taxon>Hexamitinae</taxon>
        <taxon>Hexamita</taxon>
    </lineage>
</organism>
<accession>A0AA86NZ30</accession>
<keyword evidence="4" id="KW-1185">Reference proteome</keyword>
<reference evidence="2" key="1">
    <citation type="submission" date="2023-06" db="EMBL/GenBank/DDBJ databases">
        <authorList>
            <person name="Kurt Z."/>
        </authorList>
    </citation>
    <scope>NUCLEOTIDE SEQUENCE</scope>
</reference>
<keyword evidence="1" id="KW-0472">Membrane</keyword>
<protein>
    <submittedName>
        <fullName evidence="3">Hypothetical_protein</fullName>
    </submittedName>
</protein>
<dbReference type="AlphaFoldDB" id="A0AA86NZ30"/>
<reference evidence="3 4" key="2">
    <citation type="submission" date="2024-07" db="EMBL/GenBank/DDBJ databases">
        <authorList>
            <person name="Akdeniz Z."/>
        </authorList>
    </citation>
    <scope>NUCLEOTIDE SEQUENCE [LARGE SCALE GENOMIC DNA]</scope>
</reference>
<dbReference type="EMBL" id="CATOUU010000380">
    <property type="protein sequence ID" value="CAI9927364.1"/>
    <property type="molecule type" value="Genomic_DNA"/>
</dbReference>
<keyword evidence="1" id="KW-1133">Transmembrane helix</keyword>
<feature type="transmembrane region" description="Helical" evidence="1">
    <location>
        <begin position="69"/>
        <end position="95"/>
    </location>
</feature>
<evidence type="ECO:0000313" key="4">
    <source>
        <dbReference type="Proteomes" id="UP001642409"/>
    </source>
</evidence>
<sequence>MQMNNNINMNNMNYGVYHGPARYQMTPMSIFSKPQVPRVLSFLSLCFLSAGIALVVTFATSEDQFDSFGFMVGGMFCLFIGFVMGMISLSACCAVKSLAYIMMPCCVSESERKRLEEQAKARTPMLNVMGMMPVVMNQQQMQMMNYQQQVGGFQYAQVQPTIVVQNPMQGAPQQQFANQQQNVVHQQQNIVNQQNVMNQQNMAHQYIPAPMQAPSAITAPAELEISPVM</sequence>
<name>A0AA86NZ30_9EUKA</name>
<dbReference type="Proteomes" id="UP001642409">
    <property type="component" value="Unassembled WGS sequence"/>
</dbReference>
<dbReference type="EMBL" id="CAXDID020000003">
    <property type="protein sequence ID" value="CAL5972470.1"/>
    <property type="molecule type" value="Genomic_DNA"/>
</dbReference>
<proteinExistence type="predicted"/>
<gene>
    <name evidence="2" type="ORF">HINF_LOCUS15009</name>
    <name evidence="3" type="ORF">HINF_LOCUS1921</name>
</gene>
<evidence type="ECO:0000313" key="3">
    <source>
        <dbReference type="EMBL" id="CAL5972470.1"/>
    </source>
</evidence>
<comment type="caution">
    <text evidence="2">The sequence shown here is derived from an EMBL/GenBank/DDBJ whole genome shotgun (WGS) entry which is preliminary data.</text>
</comment>
<keyword evidence="1" id="KW-0812">Transmembrane</keyword>
<evidence type="ECO:0000256" key="1">
    <source>
        <dbReference type="SAM" id="Phobius"/>
    </source>
</evidence>